<dbReference type="Pfam" id="PF13039">
    <property type="entry name" value="DUF3900"/>
    <property type="match status" value="1"/>
</dbReference>
<dbReference type="Proteomes" id="UP000605427">
    <property type="component" value="Unassembled WGS sequence"/>
</dbReference>
<evidence type="ECO:0000313" key="3">
    <source>
        <dbReference type="Proteomes" id="UP000605427"/>
    </source>
</evidence>
<dbReference type="InterPro" id="IPR025012">
    <property type="entry name" value="DUF3898"/>
</dbReference>
<dbReference type="InterPro" id="IPR025006">
    <property type="entry name" value="DUF3900"/>
</dbReference>
<proteinExistence type="predicted"/>
<evidence type="ECO:0000259" key="1">
    <source>
        <dbReference type="Pfam" id="PF13037"/>
    </source>
</evidence>
<feature type="domain" description="DUF3898" evidence="1">
    <location>
        <begin position="263"/>
        <end position="350"/>
    </location>
</feature>
<dbReference type="Pfam" id="PF13037">
    <property type="entry name" value="DUF3898"/>
    <property type="match status" value="1"/>
</dbReference>
<organism evidence="2 3">
    <name type="scientific">Saccharibacillus endophyticus</name>
    <dbReference type="NCBI Taxonomy" id="2060666"/>
    <lineage>
        <taxon>Bacteria</taxon>
        <taxon>Bacillati</taxon>
        <taxon>Bacillota</taxon>
        <taxon>Bacilli</taxon>
        <taxon>Bacillales</taxon>
        <taxon>Paenibacillaceae</taxon>
        <taxon>Saccharibacillus</taxon>
    </lineage>
</organism>
<comment type="caution">
    <text evidence="2">The sequence shown here is derived from an EMBL/GenBank/DDBJ whole genome shotgun (WGS) entry which is preliminary data.</text>
</comment>
<evidence type="ECO:0000313" key="2">
    <source>
        <dbReference type="EMBL" id="GGH70133.1"/>
    </source>
</evidence>
<keyword evidence="3" id="KW-1185">Reference proteome</keyword>
<protein>
    <recommendedName>
        <fullName evidence="1">DUF3898 domain-containing protein</fullName>
    </recommendedName>
</protein>
<gene>
    <name evidence="2" type="primary">yetN</name>
    <name evidence="2" type="ORF">GCM10007362_05930</name>
</gene>
<accession>A0ABQ1ZNJ8</accession>
<reference evidence="3" key="1">
    <citation type="journal article" date="2019" name="Int. J. Syst. Evol. Microbiol.">
        <title>The Global Catalogue of Microorganisms (GCM) 10K type strain sequencing project: providing services to taxonomists for standard genome sequencing and annotation.</title>
        <authorList>
            <consortium name="The Broad Institute Genomics Platform"/>
            <consortium name="The Broad Institute Genome Sequencing Center for Infectious Disease"/>
            <person name="Wu L."/>
            <person name="Ma J."/>
        </authorList>
    </citation>
    <scope>NUCLEOTIDE SEQUENCE [LARGE SCALE GENOMIC DNA]</scope>
    <source>
        <strain evidence="3">CCM 8702</strain>
    </source>
</reference>
<name>A0ABQ1ZNJ8_9BACL</name>
<dbReference type="RefSeq" id="WP_172238843.1">
    <property type="nucleotide sequence ID" value="NZ_BMDD01000001.1"/>
</dbReference>
<dbReference type="EMBL" id="BMDD01000001">
    <property type="protein sequence ID" value="GGH70133.1"/>
    <property type="molecule type" value="Genomic_DNA"/>
</dbReference>
<sequence length="364" mass="42527">MRFDIEFLSFFVIQVEGREGQGARGYKHYQTMDDYDYEDSPVKKFLDGEFSRIAKRKVEKNPLTEQAPTKIGTFIVEPGYELDSNPNFNMFNRMRTADGKEDFKNACDDLVRNYLDTGSVRGGALVLTRAKMPTHSDDPFIFVMKCDFENKIARISDEQNLIDEVEMAISTKSIKSIMYPHMPEAGMTEDWELKIHQPSHARYFEDFLKFVVYEQSMPEIVNDRVMEFVQTYVEEKWPDETSEERQREEHDLELWTASDKRDIQQKWEPEQVMEAAERITEFQPDIEVRFKLGNSQIKGLLADFGYGVHITRLNGRYAVILEGESFVFDKGHSPIELLQPEDFETVAKRLLERREEPGDDGLPY</sequence>